<dbReference type="EMBL" id="CAUYUJ010014376">
    <property type="protein sequence ID" value="CAK0840395.1"/>
    <property type="molecule type" value="Genomic_DNA"/>
</dbReference>
<feature type="region of interest" description="Disordered" evidence="1">
    <location>
        <begin position="856"/>
        <end position="1040"/>
    </location>
</feature>
<feature type="compositionally biased region" description="Low complexity" evidence="1">
    <location>
        <begin position="1179"/>
        <end position="1194"/>
    </location>
</feature>
<feature type="region of interest" description="Disordered" evidence="1">
    <location>
        <begin position="517"/>
        <end position="601"/>
    </location>
</feature>
<reference evidence="2" key="1">
    <citation type="submission" date="2023-10" db="EMBL/GenBank/DDBJ databases">
        <authorList>
            <person name="Chen Y."/>
            <person name="Shah S."/>
            <person name="Dougan E. K."/>
            <person name="Thang M."/>
            <person name="Chan C."/>
        </authorList>
    </citation>
    <scope>NUCLEOTIDE SEQUENCE [LARGE SCALE GENOMIC DNA]</scope>
</reference>
<feature type="region of interest" description="Disordered" evidence="1">
    <location>
        <begin position="1205"/>
        <end position="1224"/>
    </location>
</feature>
<name>A0ABN9T5T0_9DINO</name>
<feature type="compositionally biased region" description="Low complexity" evidence="1">
    <location>
        <begin position="969"/>
        <end position="986"/>
    </location>
</feature>
<evidence type="ECO:0000313" key="2">
    <source>
        <dbReference type="EMBL" id="CAK0840395.1"/>
    </source>
</evidence>
<feature type="compositionally biased region" description="Polar residues" evidence="1">
    <location>
        <begin position="1211"/>
        <end position="1221"/>
    </location>
</feature>
<feature type="compositionally biased region" description="Low complexity" evidence="1">
    <location>
        <begin position="553"/>
        <end position="565"/>
    </location>
</feature>
<evidence type="ECO:0000313" key="3">
    <source>
        <dbReference type="Proteomes" id="UP001189429"/>
    </source>
</evidence>
<keyword evidence="3" id="KW-1185">Reference proteome</keyword>
<protein>
    <submittedName>
        <fullName evidence="2">Uncharacterized protein</fullName>
    </submittedName>
</protein>
<feature type="region of interest" description="Disordered" evidence="1">
    <location>
        <begin position="1177"/>
        <end position="1199"/>
    </location>
</feature>
<evidence type="ECO:0000256" key="1">
    <source>
        <dbReference type="SAM" id="MobiDB-lite"/>
    </source>
</evidence>
<feature type="compositionally biased region" description="Low complexity" evidence="1">
    <location>
        <begin position="522"/>
        <end position="542"/>
    </location>
</feature>
<feature type="region of interest" description="Disordered" evidence="1">
    <location>
        <begin position="128"/>
        <end position="163"/>
    </location>
</feature>
<feature type="compositionally biased region" description="Pro residues" evidence="1">
    <location>
        <begin position="987"/>
        <end position="1002"/>
    </location>
</feature>
<gene>
    <name evidence="2" type="ORF">PCOR1329_LOCUS35855</name>
</gene>
<dbReference type="Proteomes" id="UP001189429">
    <property type="component" value="Unassembled WGS sequence"/>
</dbReference>
<comment type="caution">
    <text evidence="2">The sequence shown here is derived from an EMBL/GenBank/DDBJ whole genome shotgun (WGS) entry which is preliminary data.</text>
</comment>
<feature type="compositionally biased region" description="Low complexity" evidence="1">
    <location>
        <begin position="920"/>
        <end position="934"/>
    </location>
</feature>
<feature type="region of interest" description="Disordered" evidence="1">
    <location>
        <begin position="493"/>
        <end position="512"/>
    </location>
</feature>
<proteinExistence type="predicted"/>
<accession>A0ABN9T5T0</accession>
<sequence length="1261" mass="129142">MAITSDEDVAQDGADLTERLRRTRAIHDRAWRAGLRSRRSIRIVFWEFEAEVATHIEEMNEHSEFGAYYKPDTRNPVPRIENEVSFRARRWIQDAGPGAESNAEAILLARQILLTDAASGSLAAAASANSMASTRAPSGPDSRPERQMWRRRQRSSGRQTRLQSHLELRARPGAAEAIGAAIPSQAARGHVAFAGGGIIGCQKCGPQSSTARGSLLMTCDPRGSIWATHRRSGCSSDSVFIAVGCCRLVIVNENMLTAVVLVVVRALIAVLPAAAALASAGSCQPAPGCGPARASESSGGAERPLWLKRASAAGRLWPAVAPRPPALWRALRLRGLRRAAAAAGAAAAAVAAAAAGSTQPPEAENEAPAGNLEASVDEPGVHGVAPLEGLVRWVRCLRVATDAESLRQSRCLQVEARRLWQVGPPVFCGVLGAYSKDKNYPRRPRPELSRCLGADRPLLDVAVVAVAGLRVFSVFVHALETPEAASMQRELPIEKSKRDASQPVTCARQSPQHRRFVTADFTPLARSRTTSTTASRPLSLSPAARSAEPGSRAPAADDAAEPSAAQEVRRRGPGESCDEIGKDSPFFLMKLPPREEPAPASLAKEASGAGRVAVVAPGAGTGVNGSVYADMGRQGFGVEIVGQSRASYDRYPEGWPQGAPAPNLLSFAEGAVLAEGVLDRCECMIFGSRGGQVVLPALWERRGAAVPPAVVLNGGCAMDLPAKVPWPAEAVTFLILGGLDFFRGNLSEEEHFADARSRIPEGTTSTAVLYVTEMLHMPQASLLLAILPLIIQALLRCKSSGTFEEKDMARILEACTSGGWSGQLAYATSSGSWEEAAFSGEGKAAESPRRAVLPAAADHGRSTATTSPDPRARQSAVAGSFHAATPVASSPGPRIRQAAVARSSLGPAPVGSSPGPRLRQSAAGGSSQATAPAPIASSPGPKNRYPSVGGCSHAAATAAASPDPKPRQPAAAGAPSLAAAPVGASPGPKPQQPALAGPPPAAAPAAASPDPKARQPAVVGAPSHAAAQHGGGALRASAAAPPGAAPRACLAAAARQSPVRSSAAPGPAPAAGAQGPAWGIDAASPLHPAAVPSPARAGSALSPVQLQSALAGSPAHARAALAALPANAKGASLQGAAGTAAATSQPVLPLRAVAGSAGGAAKVLPATFLRPRTLSFVESSSTTPSGTSTSSPSPTRRRLVSASLTAPAGTPTASPITSLSKSPPVVAGKPLRVASAQAPSAVLPQQTRPRLVPRAQTMTLA</sequence>
<organism evidence="2 3">
    <name type="scientific">Prorocentrum cordatum</name>
    <dbReference type="NCBI Taxonomy" id="2364126"/>
    <lineage>
        <taxon>Eukaryota</taxon>
        <taxon>Sar</taxon>
        <taxon>Alveolata</taxon>
        <taxon>Dinophyceae</taxon>
        <taxon>Prorocentrales</taxon>
        <taxon>Prorocentraceae</taxon>
        <taxon>Prorocentrum</taxon>
    </lineage>
</organism>